<accession>A0A5C3M179</accession>
<keyword evidence="1" id="KW-1133">Transmembrane helix</keyword>
<evidence type="ECO:0000313" key="3">
    <source>
        <dbReference type="Proteomes" id="UP000308652"/>
    </source>
</evidence>
<keyword evidence="1" id="KW-0472">Membrane</keyword>
<reference evidence="2 3" key="1">
    <citation type="journal article" date="2019" name="Nat. Ecol. Evol.">
        <title>Megaphylogeny resolves global patterns of mushroom evolution.</title>
        <authorList>
            <person name="Varga T."/>
            <person name="Krizsan K."/>
            <person name="Foldi C."/>
            <person name="Dima B."/>
            <person name="Sanchez-Garcia M."/>
            <person name="Sanchez-Ramirez S."/>
            <person name="Szollosi G.J."/>
            <person name="Szarkandi J.G."/>
            <person name="Papp V."/>
            <person name="Albert L."/>
            <person name="Andreopoulos W."/>
            <person name="Angelini C."/>
            <person name="Antonin V."/>
            <person name="Barry K.W."/>
            <person name="Bougher N.L."/>
            <person name="Buchanan P."/>
            <person name="Buyck B."/>
            <person name="Bense V."/>
            <person name="Catcheside P."/>
            <person name="Chovatia M."/>
            <person name="Cooper J."/>
            <person name="Damon W."/>
            <person name="Desjardin D."/>
            <person name="Finy P."/>
            <person name="Geml J."/>
            <person name="Haridas S."/>
            <person name="Hughes K."/>
            <person name="Justo A."/>
            <person name="Karasinski D."/>
            <person name="Kautmanova I."/>
            <person name="Kiss B."/>
            <person name="Kocsube S."/>
            <person name="Kotiranta H."/>
            <person name="LaButti K.M."/>
            <person name="Lechner B.E."/>
            <person name="Liimatainen K."/>
            <person name="Lipzen A."/>
            <person name="Lukacs Z."/>
            <person name="Mihaltcheva S."/>
            <person name="Morgado L.N."/>
            <person name="Niskanen T."/>
            <person name="Noordeloos M.E."/>
            <person name="Ohm R.A."/>
            <person name="Ortiz-Santana B."/>
            <person name="Ovrebo C."/>
            <person name="Racz N."/>
            <person name="Riley R."/>
            <person name="Savchenko A."/>
            <person name="Shiryaev A."/>
            <person name="Soop K."/>
            <person name="Spirin V."/>
            <person name="Szebenyi C."/>
            <person name="Tomsovsky M."/>
            <person name="Tulloss R.E."/>
            <person name="Uehling J."/>
            <person name="Grigoriev I.V."/>
            <person name="Vagvolgyi C."/>
            <person name="Papp T."/>
            <person name="Martin F.M."/>
            <person name="Miettinen O."/>
            <person name="Hibbett D.S."/>
            <person name="Nagy L.G."/>
        </authorList>
    </citation>
    <scope>NUCLEOTIDE SEQUENCE [LARGE SCALE GENOMIC DNA]</scope>
    <source>
        <strain evidence="2 3">CBS 166.37</strain>
    </source>
</reference>
<sequence length="408" mass="45086">MPETIIIRPIEVKPPKEISTASGTKKVQFVYYTVHNLPGMTFKSHWFKYFPKNSTLGYGGSEIYLGPNGITATLGAVGATTIQAASAIDTEVTLIAVLAILPEPARHHPDGTLVSMCIAPREPYIRFTAESAEGNPQGILNIAIDFDMPTIGPVDFPVVTLDSILQRHLPTFPRPTSLSFSFNSSPPSNGPFSAGPYPALGSLNLNNPFPVTTSPTVSVQQVPTAPINHVPIQPIPAQPAGPIAHPPQTHNLPRRNRTRHPKYPDIPRGLRRYLYPFGNAPRTNPSPDEVYIELKKRLNANGRTWQDRKAAQFFLFACWADFILFAVTKINVLFQLVLPVMFFVFPMVVCIWVAVIMAIITVFLGVPFSRTDKARIYFREAGILEGEDLLGPLLGPDMLKLPKMWQSK</sequence>
<keyword evidence="3" id="KW-1185">Reference proteome</keyword>
<feature type="transmembrane region" description="Helical" evidence="1">
    <location>
        <begin position="340"/>
        <end position="366"/>
    </location>
</feature>
<protein>
    <submittedName>
        <fullName evidence="2">Uncharacterized protein</fullName>
    </submittedName>
</protein>
<keyword evidence="1" id="KW-0812">Transmembrane</keyword>
<name>A0A5C3M179_9AGAR</name>
<evidence type="ECO:0000313" key="2">
    <source>
        <dbReference type="EMBL" id="TFK38473.1"/>
    </source>
</evidence>
<gene>
    <name evidence="2" type="ORF">BDQ12DRAFT_113300</name>
</gene>
<dbReference type="EMBL" id="ML213603">
    <property type="protein sequence ID" value="TFK38473.1"/>
    <property type="molecule type" value="Genomic_DNA"/>
</dbReference>
<feature type="transmembrane region" description="Helical" evidence="1">
    <location>
        <begin position="313"/>
        <end position="334"/>
    </location>
</feature>
<dbReference type="AlphaFoldDB" id="A0A5C3M179"/>
<proteinExistence type="predicted"/>
<organism evidence="2 3">
    <name type="scientific">Crucibulum laeve</name>
    <dbReference type="NCBI Taxonomy" id="68775"/>
    <lineage>
        <taxon>Eukaryota</taxon>
        <taxon>Fungi</taxon>
        <taxon>Dikarya</taxon>
        <taxon>Basidiomycota</taxon>
        <taxon>Agaricomycotina</taxon>
        <taxon>Agaricomycetes</taxon>
        <taxon>Agaricomycetidae</taxon>
        <taxon>Agaricales</taxon>
        <taxon>Agaricineae</taxon>
        <taxon>Nidulariaceae</taxon>
        <taxon>Crucibulum</taxon>
    </lineage>
</organism>
<dbReference type="Proteomes" id="UP000308652">
    <property type="component" value="Unassembled WGS sequence"/>
</dbReference>
<evidence type="ECO:0000256" key="1">
    <source>
        <dbReference type="SAM" id="Phobius"/>
    </source>
</evidence>